<evidence type="ECO:0000313" key="2">
    <source>
        <dbReference type="EMBL" id="PZQ75336.1"/>
    </source>
</evidence>
<evidence type="ECO:0000256" key="1">
    <source>
        <dbReference type="SAM" id="SignalP"/>
    </source>
</evidence>
<dbReference type="Gene3D" id="2.130.10.10">
    <property type="entry name" value="YVTN repeat-like/Quinoprotein amine dehydrogenase"/>
    <property type="match status" value="1"/>
</dbReference>
<protein>
    <submittedName>
        <fullName evidence="2">Uncharacterized protein</fullName>
    </submittedName>
</protein>
<reference evidence="2 3" key="1">
    <citation type="submission" date="2017-08" db="EMBL/GenBank/DDBJ databases">
        <title>Infants hospitalized years apart are colonized by the same room-sourced microbial strains.</title>
        <authorList>
            <person name="Brooks B."/>
            <person name="Olm M.R."/>
            <person name="Firek B.A."/>
            <person name="Baker R."/>
            <person name="Thomas B.C."/>
            <person name="Morowitz M.J."/>
            <person name="Banfield J.F."/>
        </authorList>
    </citation>
    <scope>NUCLEOTIDE SEQUENCE [LARGE SCALE GENOMIC DNA]</scope>
    <source>
        <strain evidence="2">S2_005_003_R2_41</strain>
    </source>
</reference>
<comment type="caution">
    <text evidence="2">The sequence shown here is derived from an EMBL/GenBank/DDBJ whole genome shotgun (WGS) entry which is preliminary data.</text>
</comment>
<dbReference type="AlphaFoldDB" id="A0A2W5QDN5"/>
<dbReference type="Proteomes" id="UP000249135">
    <property type="component" value="Unassembled WGS sequence"/>
</dbReference>
<evidence type="ECO:0000313" key="3">
    <source>
        <dbReference type="Proteomes" id="UP000249135"/>
    </source>
</evidence>
<name>A0A2W5QDN5_VARPD</name>
<accession>A0A2W5QDN5</accession>
<proteinExistence type="predicted"/>
<feature type="chain" id="PRO_5015930050" evidence="1">
    <location>
        <begin position="22"/>
        <end position="302"/>
    </location>
</feature>
<dbReference type="InterPro" id="IPR015943">
    <property type="entry name" value="WD40/YVTN_repeat-like_dom_sf"/>
</dbReference>
<feature type="signal peptide" evidence="1">
    <location>
        <begin position="1"/>
        <end position="21"/>
    </location>
</feature>
<dbReference type="EMBL" id="QFPP01000091">
    <property type="protein sequence ID" value="PZQ75336.1"/>
    <property type="molecule type" value="Genomic_DNA"/>
</dbReference>
<dbReference type="InterPro" id="IPR011044">
    <property type="entry name" value="Quino_amine_DH_bsu"/>
</dbReference>
<organism evidence="2 3">
    <name type="scientific">Variovorax paradoxus</name>
    <dbReference type="NCBI Taxonomy" id="34073"/>
    <lineage>
        <taxon>Bacteria</taxon>
        <taxon>Pseudomonadati</taxon>
        <taxon>Pseudomonadota</taxon>
        <taxon>Betaproteobacteria</taxon>
        <taxon>Burkholderiales</taxon>
        <taxon>Comamonadaceae</taxon>
        <taxon>Variovorax</taxon>
    </lineage>
</organism>
<gene>
    <name evidence="2" type="ORF">DI563_09915</name>
</gene>
<dbReference type="SUPFAM" id="SSF50969">
    <property type="entry name" value="YVTN repeat-like/Quinoprotein amine dehydrogenase"/>
    <property type="match status" value="1"/>
</dbReference>
<dbReference type="PROSITE" id="PS51257">
    <property type="entry name" value="PROKAR_LIPOPROTEIN"/>
    <property type="match status" value="1"/>
</dbReference>
<keyword evidence="1" id="KW-0732">Signal</keyword>
<sequence>MRPRLALLVSLLALAGCATTAADAVLGQAPTYLADGPTLDVPNGPALQHRIWTPALDESFVPQGLTSAGDVLYVSSYRPTPDLKANTGPCRVFRIDIASGRVTGGFDVPPGTCTHSGGLAYVGQDRLLLADTRQLFLIDLPRALASGSSQGAARTLKIAGELRGSYATFDGRDAWIGTWTKEQPKARMFRLDLRLFDTHDGQTIAENLAQESIPVPLEAQGAAFDRDGTLWVSASNSRWGKLYRLDRRGEVMAEYPMVAGLEDLTVDAKGRLWGLSESGTRKYLHWATRFPYIFRIDTAQLR</sequence>